<feature type="transmembrane region" description="Helical" evidence="12">
    <location>
        <begin position="252"/>
        <end position="270"/>
    </location>
</feature>
<keyword evidence="8" id="KW-0653">Protein transport</keyword>
<dbReference type="GO" id="GO:0071555">
    <property type="term" value="P:cell wall organization"/>
    <property type="evidence" value="ECO:0007669"/>
    <property type="project" value="UniProtKB-KW"/>
</dbReference>
<feature type="transmembrane region" description="Helical" evidence="12">
    <location>
        <begin position="110"/>
        <end position="137"/>
    </location>
</feature>
<dbReference type="GO" id="GO:0005789">
    <property type="term" value="C:endoplasmic reticulum membrane"/>
    <property type="evidence" value="ECO:0007669"/>
    <property type="project" value="UniProtKB-SubCell"/>
</dbReference>
<evidence type="ECO:0000256" key="8">
    <source>
        <dbReference type="ARBA" id="ARBA00022927"/>
    </source>
</evidence>
<evidence type="ECO:0000256" key="11">
    <source>
        <dbReference type="ARBA" id="ARBA00023316"/>
    </source>
</evidence>
<evidence type="ECO:0000256" key="1">
    <source>
        <dbReference type="ARBA" id="ARBA00004127"/>
    </source>
</evidence>
<evidence type="ECO:0000256" key="6">
    <source>
        <dbReference type="ARBA" id="ARBA00022692"/>
    </source>
</evidence>
<keyword evidence="14" id="KW-1185">Reference proteome</keyword>
<keyword evidence="7" id="KW-0256">Endoplasmic reticulum</keyword>
<keyword evidence="10 12" id="KW-0472">Membrane</keyword>
<name>A0A1Y2CUW0_9FUNG</name>
<gene>
    <name evidence="13" type="ORF">LY90DRAFT_670742</name>
</gene>
<feature type="transmembrane region" description="Helical" evidence="12">
    <location>
        <begin position="51"/>
        <end position="70"/>
    </location>
</feature>
<feature type="transmembrane region" description="Helical" evidence="12">
    <location>
        <begin position="182"/>
        <end position="208"/>
    </location>
</feature>
<feature type="transmembrane region" description="Helical" evidence="12">
    <location>
        <begin position="220"/>
        <end position="237"/>
    </location>
</feature>
<protein>
    <recommendedName>
        <fullName evidence="4">Chitin synthase export chaperone</fullName>
    </recommendedName>
</protein>
<comment type="similarity">
    <text evidence="3">Belongs to the CHS7 family.</text>
</comment>
<dbReference type="STRING" id="1754190.A0A1Y2CUW0"/>
<keyword evidence="11" id="KW-0961">Cell wall biogenesis/degradation</keyword>
<dbReference type="GO" id="GO:0015031">
    <property type="term" value="P:protein transport"/>
    <property type="evidence" value="ECO:0007669"/>
    <property type="project" value="UniProtKB-KW"/>
</dbReference>
<dbReference type="Proteomes" id="UP000193920">
    <property type="component" value="Unassembled WGS sequence"/>
</dbReference>
<dbReference type="InterPro" id="IPR022057">
    <property type="entry name" value="Chs7"/>
</dbReference>
<sequence length="322" mass="36470">MPMDVSFTFGSFDFFCDSVVIPLCSLVGEKVEPRCYARNIDVGGNLLFQPATLTILFVALIMTSIMIYHIKSKYTAVGRKEIVMFFYAYMVVVIFELMIYSGAIPASSAIYSYVVALYNAMVIASYIILLLNGFVGFQWTEDGTPTSLWIIRGCAITGFIVTFFISIATFKNIAGFDSSSPILLFLIFYVFCPASLLIYIILQIILVIKTLDDRWPLGDICFGVAFFIIGVIGQYFLSEIICEMGHHYLDGLFWGVVFTLLSVMMVYKYWDSITKEDLEFSVGGKTNVWEIKDPMINDEEMMALAEEHYKLKQQVLGNRNNQ</sequence>
<dbReference type="PANTHER" id="PTHR35329">
    <property type="entry name" value="CHITIN SYNTHASE EXPORT CHAPERONE"/>
    <property type="match status" value="1"/>
</dbReference>
<dbReference type="OrthoDB" id="2189463at2759"/>
<evidence type="ECO:0000256" key="10">
    <source>
        <dbReference type="ARBA" id="ARBA00023136"/>
    </source>
</evidence>
<comment type="caution">
    <text evidence="13">The sequence shown here is derived from an EMBL/GenBank/DDBJ whole genome shotgun (WGS) entry which is preliminary data.</text>
</comment>
<feature type="transmembrane region" description="Helical" evidence="12">
    <location>
        <begin position="149"/>
        <end position="170"/>
    </location>
</feature>
<evidence type="ECO:0000313" key="13">
    <source>
        <dbReference type="EMBL" id="ORY50105.1"/>
    </source>
</evidence>
<evidence type="ECO:0000256" key="2">
    <source>
        <dbReference type="ARBA" id="ARBA00004586"/>
    </source>
</evidence>
<reference evidence="13 14" key="1">
    <citation type="submission" date="2016-08" db="EMBL/GenBank/DDBJ databases">
        <title>A Parts List for Fungal Cellulosomes Revealed by Comparative Genomics.</title>
        <authorList>
            <consortium name="DOE Joint Genome Institute"/>
            <person name="Haitjema C.H."/>
            <person name="Gilmore S.P."/>
            <person name="Henske J.K."/>
            <person name="Solomon K.V."/>
            <person name="De Groot R."/>
            <person name="Kuo A."/>
            <person name="Mondo S.J."/>
            <person name="Salamov A.A."/>
            <person name="Labutti K."/>
            <person name="Zhao Z."/>
            <person name="Chiniquy J."/>
            <person name="Barry K."/>
            <person name="Brewer H.M."/>
            <person name="Purvine S.O."/>
            <person name="Wright A.T."/>
            <person name="Boxma B."/>
            <person name="Van Alen T."/>
            <person name="Hackstein J.H."/>
            <person name="Baker S.E."/>
            <person name="Grigoriev I.V."/>
            <person name="O'Malley M.A."/>
        </authorList>
    </citation>
    <scope>NUCLEOTIDE SEQUENCE [LARGE SCALE GENOMIC DNA]</scope>
    <source>
        <strain evidence="13 14">G1</strain>
    </source>
</reference>
<evidence type="ECO:0000256" key="3">
    <source>
        <dbReference type="ARBA" id="ARBA00009274"/>
    </source>
</evidence>
<evidence type="ECO:0000313" key="14">
    <source>
        <dbReference type="Proteomes" id="UP000193920"/>
    </source>
</evidence>
<feature type="transmembrane region" description="Helical" evidence="12">
    <location>
        <begin position="82"/>
        <end position="104"/>
    </location>
</feature>
<dbReference type="EMBL" id="MCOG01000098">
    <property type="protein sequence ID" value="ORY50105.1"/>
    <property type="molecule type" value="Genomic_DNA"/>
</dbReference>
<evidence type="ECO:0000256" key="4">
    <source>
        <dbReference type="ARBA" id="ARBA00018354"/>
    </source>
</evidence>
<dbReference type="GO" id="GO:0051082">
    <property type="term" value="F:unfolded protein binding"/>
    <property type="evidence" value="ECO:0007669"/>
    <property type="project" value="TreeGrafter"/>
</dbReference>
<evidence type="ECO:0000256" key="7">
    <source>
        <dbReference type="ARBA" id="ARBA00022824"/>
    </source>
</evidence>
<keyword evidence="6 12" id="KW-0812">Transmembrane</keyword>
<keyword evidence="9 12" id="KW-1133">Transmembrane helix</keyword>
<organism evidence="13 14">
    <name type="scientific">Neocallimastix californiae</name>
    <dbReference type="NCBI Taxonomy" id="1754190"/>
    <lineage>
        <taxon>Eukaryota</taxon>
        <taxon>Fungi</taxon>
        <taxon>Fungi incertae sedis</taxon>
        <taxon>Chytridiomycota</taxon>
        <taxon>Chytridiomycota incertae sedis</taxon>
        <taxon>Neocallimastigomycetes</taxon>
        <taxon>Neocallimastigales</taxon>
        <taxon>Neocallimastigaceae</taxon>
        <taxon>Neocallimastix</taxon>
    </lineage>
</organism>
<dbReference type="AlphaFoldDB" id="A0A1Y2CUW0"/>
<keyword evidence="5" id="KW-0813">Transport</keyword>
<accession>A0A1Y2CUW0</accession>
<dbReference type="PANTHER" id="PTHR35329:SF2">
    <property type="entry name" value="CHITIN SYNTHASE EXPORT CHAPERONE"/>
    <property type="match status" value="1"/>
</dbReference>
<dbReference type="GO" id="GO:0006457">
    <property type="term" value="P:protein folding"/>
    <property type="evidence" value="ECO:0007669"/>
    <property type="project" value="TreeGrafter"/>
</dbReference>
<comment type="subcellular location">
    <subcellularLocation>
        <location evidence="1">Endomembrane system</location>
        <topology evidence="1">Multi-pass membrane protein</topology>
    </subcellularLocation>
    <subcellularLocation>
        <location evidence="2">Endoplasmic reticulum membrane</location>
    </subcellularLocation>
</comment>
<evidence type="ECO:0000256" key="5">
    <source>
        <dbReference type="ARBA" id="ARBA00022448"/>
    </source>
</evidence>
<proteinExistence type="inferred from homology"/>
<dbReference type="Pfam" id="PF12271">
    <property type="entry name" value="Chs7"/>
    <property type="match status" value="1"/>
</dbReference>
<evidence type="ECO:0000256" key="9">
    <source>
        <dbReference type="ARBA" id="ARBA00022989"/>
    </source>
</evidence>
<evidence type="ECO:0000256" key="12">
    <source>
        <dbReference type="SAM" id="Phobius"/>
    </source>
</evidence>